<dbReference type="Gene3D" id="3.10.180.10">
    <property type="entry name" value="2,3-Dihydroxybiphenyl 1,2-Dioxygenase, domain 1"/>
    <property type="match status" value="1"/>
</dbReference>
<organism evidence="2 3">
    <name type="scientific">Cellulomonas marina</name>
    <dbReference type="NCBI Taxonomy" id="988821"/>
    <lineage>
        <taxon>Bacteria</taxon>
        <taxon>Bacillati</taxon>
        <taxon>Actinomycetota</taxon>
        <taxon>Actinomycetes</taxon>
        <taxon>Micrococcales</taxon>
        <taxon>Cellulomonadaceae</taxon>
        <taxon>Cellulomonas</taxon>
    </lineage>
</organism>
<sequence length="136" mass="14865">MQRMIFVNLPVADIATSRTFYTGLGFGINEVFSDEHCLSVIVSDTIVVMLLDHERFADFVTGPIADARQVTQVLNCLSAGSREEVDAFVDAAITHGGKEYRAPMDAGEMYGRAVADPDGHVWEIMHMAVPEGGWGM</sequence>
<dbReference type="EMBL" id="FOKA01000008">
    <property type="protein sequence ID" value="SFB15800.1"/>
    <property type="molecule type" value="Genomic_DNA"/>
</dbReference>
<keyword evidence="3" id="KW-1185">Reference proteome</keyword>
<dbReference type="Pfam" id="PF22677">
    <property type="entry name" value="Ble-like_N"/>
    <property type="match status" value="1"/>
</dbReference>
<gene>
    <name evidence="2" type="ORF">SAMN05421867_108116</name>
</gene>
<feature type="domain" description="VOC" evidence="1">
    <location>
        <begin position="3"/>
        <end position="127"/>
    </location>
</feature>
<dbReference type="PROSITE" id="PS51819">
    <property type="entry name" value="VOC"/>
    <property type="match status" value="1"/>
</dbReference>
<evidence type="ECO:0000313" key="2">
    <source>
        <dbReference type="EMBL" id="SFB15800.1"/>
    </source>
</evidence>
<dbReference type="PANTHER" id="PTHR36503:SF2">
    <property type="entry name" value="BLR2408 PROTEIN"/>
    <property type="match status" value="1"/>
</dbReference>
<dbReference type="InterPro" id="IPR029068">
    <property type="entry name" value="Glyas_Bleomycin-R_OHBP_Dase"/>
</dbReference>
<dbReference type="PANTHER" id="PTHR36503">
    <property type="entry name" value="BLR2520 PROTEIN"/>
    <property type="match status" value="1"/>
</dbReference>
<name>A0A1I0YTQ3_9CELL</name>
<evidence type="ECO:0000313" key="3">
    <source>
        <dbReference type="Proteomes" id="UP000199012"/>
    </source>
</evidence>
<dbReference type="InterPro" id="IPR053863">
    <property type="entry name" value="Glyoxy/Ble-like_N"/>
</dbReference>
<proteinExistence type="predicted"/>
<dbReference type="STRING" id="988821.SAMN05421867_108116"/>
<reference evidence="2 3" key="1">
    <citation type="submission" date="2016-10" db="EMBL/GenBank/DDBJ databases">
        <authorList>
            <person name="de Groot N.N."/>
        </authorList>
    </citation>
    <scope>NUCLEOTIDE SEQUENCE [LARGE SCALE GENOMIC DNA]</scope>
    <source>
        <strain evidence="2 3">CGMCC 4.6945</strain>
    </source>
</reference>
<dbReference type="SUPFAM" id="SSF54593">
    <property type="entry name" value="Glyoxalase/Bleomycin resistance protein/Dihydroxybiphenyl dioxygenase"/>
    <property type="match status" value="1"/>
</dbReference>
<protein>
    <recommendedName>
        <fullName evidence="1">VOC domain-containing protein</fullName>
    </recommendedName>
</protein>
<dbReference type="AlphaFoldDB" id="A0A1I0YTQ3"/>
<evidence type="ECO:0000259" key="1">
    <source>
        <dbReference type="PROSITE" id="PS51819"/>
    </source>
</evidence>
<accession>A0A1I0YTQ3</accession>
<dbReference type="InterPro" id="IPR037523">
    <property type="entry name" value="VOC_core"/>
</dbReference>
<dbReference type="Proteomes" id="UP000199012">
    <property type="component" value="Unassembled WGS sequence"/>
</dbReference>